<dbReference type="RefSeq" id="WP_330109611.1">
    <property type="nucleotide sequence ID" value="NZ_JAZDQT010000004.1"/>
</dbReference>
<sequence>MYKALAILFSLFAFGSVKETFRIATSSAADIASNRSGLLPMALTMTILFIVLAVIFWKKALVKKL</sequence>
<feature type="transmembrane region" description="Helical" evidence="1">
    <location>
        <begin position="38"/>
        <end position="57"/>
    </location>
</feature>
<keyword evidence="1" id="KW-0472">Membrane</keyword>
<keyword evidence="1" id="KW-0812">Transmembrane</keyword>
<keyword evidence="3" id="KW-1185">Reference proteome</keyword>
<keyword evidence="1" id="KW-1133">Transmembrane helix</keyword>
<evidence type="ECO:0000256" key="1">
    <source>
        <dbReference type="SAM" id="Phobius"/>
    </source>
</evidence>
<gene>
    <name evidence="2" type="ORF">VRU48_19535</name>
</gene>
<evidence type="ECO:0000313" key="2">
    <source>
        <dbReference type="EMBL" id="MEE1947328.1"/>
    </source>
</evidence>
<organism evidence="2 3">
    <name type="scientific">Pedobacter albus</name>
    <dbReference type="NCBI Taxonomy" id="3113905"/>
    <lineage>
        <taxon>Bacteria</taxon>
        <taxon>Pseudomonadati</taxon>
        <taxon>Bacteroidota</taxon>
        <taxon>Sphingobacteriia</taxon>
        <taxon>Sphingobacteriales</taxon>
        <taxon>Sphingobacteriaceae</taxon>
        <taxon>Pedobacter</taxon>
    </lineage>
</organism>
<dbReference type="Proteomes" id="UP001336835">
    <property type="component" value="Unassembled WGS sequence"/>
</dbReference>
<protein>
    <submittedName>
        <fullName evidence="2">Uncharacterized protein</fullName>
    </submittedName>
</protein>
<proteinExistence type="predicted"/>
<comment type="caution">
    <text evidence="2">The sequence shown here is derived from an EMBL/GenBank/DDBJ whole genome shotgun (WGS) entry which is preliminary data.</text>
</comment>
<dbReference type="EMBL" id="JAZDQT010000004">
    <property type="protein sequence ID" value="MEE1947328.1"/>
    <property type="molecule type" value="Genomic_DNA"/>
</dbReference>
<name>A0ABU7ICV2_9SPHI</name>
<accession>A0ABU7ICV2</accession>
<reference evidence="2 3" key="1">
    <citation type="submission" date="2024-01" db="EMBL/GenBank/DDBJ databases">
        <title>Pedobacter sp. nov., isolated from fresh soil.</title>
        <authorList>
            <person name="Le N.T.T."/>
        </authorList>
    </citation>
    <scope>NUCLEOTIDE SEQUENCE [LARGE SCALE GENOMIC DNA]</scope>
    <source>
        <strain evidence="2 3">KR3-3</strain>
    </source>
</reference>
<evidence type="ECO:0000313" key="3">
    <source>
        <dbReference type="Proteomes" id="UP001336835"/>
    </source>
</evidence>